<evidence type="ECO:0000259" key="2">
    <source>
        <dbReference type="PROSITE" id="PS50011"/>
    </source>
</evidence>
<protein>
    <recommendedName>
        <fullName evidence="2">Protein kinase domain-containing protein</fullName>
    </recommendedName>
</protein>
<proteinExistence type="predicted"/>
<dbReference type="SUPFAM" id="SSF56112">
    <property type="entry name" value="Protein kinase-like (PK-like)"/>
    <property type="match status" value="1"/>
</dbReference>
<feature type="domain" description="Protein kinase" evidence="2">
    <location>
        <begin position="21"/>
        <end position="317"/>
    </location>
</feature>
<name>A0A0K6GEU5_9AGAM</name>
<dbReference type="Proteomes" id="UP000044841">
    <property type="component" value="Unassembled WGS sequence"/>
</dbReference>
<dbReference type="InterPro" id="IPR011009">
    <property type="entry name" value="Kinase-like_dom_sf"/>
</dbReference>
<dbReference type="PROSITE" id="PS50011">
    <property type="entry name" value="PROTEIN_KINASE_DOM"/>
    <property type="match status" value="1"/>
</dbReference>
<feature type="region of interest" description="Disordered" evidence="1">
    <location>
        <begin position="202"/>
        <end position="225"/>
    </location>
</feature>
<dbReference type="GO" id="GO:0004674">
    <property type="term" value="F:protein serine/threonine kinase activity"/>
    <property type="evidence" value="ECO:0007669"/>
    <property type="project" value="TreeGrafter"/>
</dbReference>
<reference evidence="3 4" key="1">
    <citation type="submission" date="2015-07" db="EMBL/GenBank/DDBJ databases">
        <authorList>
            <person name="Noorani M."/>
        </authorList>
    </citation>
    <scope>NUCLEOTIDE SEQUENCE [LARGE SCALE GENOMIC DNA]</scope>
    <source>
        <strain evidence="3">BBA 69670</strain>
    </source>
</reference>
<accession>A0A0K6GEU5</accession>
<dbReference type="PANTHER" id="PTHR44329:SF214">
    <property type="entry name" value="PROTEIN KINASE DOMAIN-CONTAINING PROTEIN"/>
    <property type="match status" value="1"/>
</dbReference>
<gene>
    <name evidence="3" type="ORF">RSOLAG22IIIB_06443</name>
</gene>
<dbReference type="InterPro" id="IPR000719">
    <property type="entry name" value="Prot_kinase_dom"/>
</dbReference>
<dbReference type="InterPro" id="IPR008271">
    <property type="entry name" value="Ser/Thr_kinase_AS"/>
</dbReference>
<dbReference type="GO" id="GO:0005524">
    <property type="term" value="F:ATP binding"/>
    <property type="evidence" value="ECO:0007669"/>
    <property type="project" value="InterPro"/>
</dbReference>
<evidence type="ECO:0000313" key="3">
    <source>
        <dbReference type="EMBL" id="CUA76995.1"/>
    </source>
</evidence>
<keyword evidence="4" id="KW-1185">Reference proteome</keyword>
<dbReference type="Pfam" id="PF00069">
    <property type="entry name" value="Pkinase"/>
    <property type="match status" value="1"/>
</dbReference>
<dbReference type="InterPro" id="IPR051681">
    <property type="entry name" value="Ser/Thr_Kinases-Pseudokinases"/>
</dbReference>
<evidence type="ECO:0000313" key="4">
    <source>
        <dbReference type="Proteomes" id="UP000044841"/>
    </source>
</evidence>
<dbReference type="SMART" id="SM00220">
    <property type="entry name" value="S_TKc"/>
    <property type="match status" value="1"/>
</dbReference>
<feature type="compositionally biased region" description="Acidic residues" evidence="1">
    <location>
        <begin position="202"/>
        <end position="218"/>
    </location>
</feature>
<sequence length="321" mass="36531">MSGCTHNLKQAFKTFSSCEFDSVDKIITRGAHADLVCGVLKTLRPRKKVAIKAFRQVSPTRDRIIIENELGIWRLLCDHPHIASFIGIAPVDSYNPRYLSPGPVSDYYIHGDLNMYLYKVDPAVTDYRMRFKLLIGVIRGLAYIHSQSIVHGDLKAGNVLFDGDLHEARICDFGSARIECGCYSGPKARAGTMAWESPELWMDNDDIESEDEEEEEKEKEDTIRPRTQKSDIWAFGCVALEVQLGTTPWDPKHEGNLWKMHMRQSRAGSGYPAKESDIEFDQNFIMEEVWGMMKRCWNANPLLRPASDVLLNDCEVLAKRL</sequence>
<dbReference type="EMBL" id="CYGV01001745">
    <property type="protein sequence ID" value="CUA76995.1"/>
    <property type="molecule type" value="Genomic_DNA"/>
</dbReference>
<evidence type="ECO:0000256" key="1">
    <source>
        <dbReference type="SAM" id="MobiDB-lite"/>
    </source>
</evidence>
<organism evidence="3 4">
    <name type="scientific">Rhizoctonia solani</name>
    <dbReference type="NCBI Taxonomy" id="456999"/>
    <lineage>
        <taxon>Eukaryota</taxon>
        <taxon>Fungi</taxon>
        <taxon>Dikarya</taxon>
        <taxon>Basidiomycota</taxon>
        <taxon>Agaricomycotina</taxon>
        <taxon>Agaricomycetes</taxon>
        <taxon>Cantharellales</taxon>
        <taxon>Ceratobasidiaceae</taxon>
        <taxon>Rhizoctonia</taxon>
    </lineage>
</organism>
<dbReference type="PANTHER" id="PTHR44329">
    <property type="entry name" value="SERINE/THREONINE-PROTEIN KINASE TNNI3K-RELATED"/>
    <property type="match status" value="1"/>
</dbReference>
<dbReference type="PROSITE" id="PS00108">
    <property type="entry name" value="PROTEIN_KINASE_ST"/>
    <property type="match status" value="1"/>
</dbReference>
<dbReference type="Gene3D" id="1.10.510.10">
    <property type="entry name" value="Transferase(Phosphotransferase) domain 1"/>
    <property type="match status" value="1"/>
</dbReference>
<dbReference type="AlphaFoldDB" id="A0A0K6GEU5"/>